<dbReference type="PANTHER" id="PTHR46121">
    <property type="entry name" value="STEROIDOGENIC ACUTE REGULATORY PROTEIN-LIKE"/>
    <property type="match status" value="1"/>
</dbReference>
<protein>
    <submittedName>
        <fullName evidence="1">START domain-containing protein</fullName>
    </submittedName>
</protein>
<dbReference type="SMART" id="SM00234">
    <property type="entry name" value="START"/>
    <property type="match status" value="1"/>
</dbReference>
<dbReference type="PANTHER" id="PTHR46121:SF3">
    <property type="entry name" value="STEROIDOGENIC ACUTE REGULATORY-LIKE PROTEIN 1"/>
    <property type="match status" value="1"/>
</dbReference>
<dbReference type="PROSITE" id="PS50848">
    <property type="entry name" value="START"/>
    <property type="match status" value="1"/>
</dbReference>
<dbReference type="InterPro" id="IPR051869">
    <property type="entry name" value="STARD3"/>
</dbReference>
<evidence type="ECO:0000313" key="1">
    <source>
        <dbReference type="EnsemblMetazoa" id="PPA45132.1"/>
    </source>
</evidence>
<accession>A0A2A6BK18</accession>
<keyword evidence="2" id="KW-1185">Reference proteome</keyword>
<dbReference type="Gene3D" id="3.30.530.20">
    <property type="match status" value="1"/>
</dbReference>
<dbReference type="SUPFAM" id="SSF55961">
    <property type="entry name" value="Bet v1-like"/>
    <property type="match status" value="1"/>
</dbReference>
<proteinExistence type="predicted"/>
<reference evidence="2" key="1">
    <citation type="journal article" date="2008" name="Nat. Genet.">
        <title>The Pristionchus pacificus genome provides a unique perspective on nematode lifestyle and parasitism.</title>
        <authorList>
            <person name="Dieterich C."/>
            <person name="Clifton S.W."/>
            <person name="Schuster L.N."/>
            <person name="Chinwalla A."/>
            <person name="Delehaunty K."/>
            <person name="Dinkelacker I."/>
            <person name="Fulton L."/>
            <person name="Fulton R."/>
            <person name="Godfrey J."/>
            <person name="Minx P."/>
            <person name="Mitreva M."/>
            <person name="Roeseler W."/>
            <person name="Tian H."/>
            <person name="Witte H."/>
            <person name="Yang S.P."/>
            <person name="Wilson R.K."/>
            <person name="Sommer R.J."/>
        </authorList>
    </citation>
    <scope>NUCLEOTIDE SEQUENCE [LARGE SCALE GENOMIC DNA]</scope>
    <source>
        <strain evidence="2">PS312</strain>
    </source>
</reference>
<dbReference type="Pfam" id="PF01852">
    <property type="entry name" value="START"/>
    <property type="match status" value="1"/>
</dbReference>
<dbReference type="AlphaFoldDB" id="A0A2A6BK18"/>
<evidence type="ECO:0000313" key="2">
    <source>
        <dbReference type="Proteomes" id="UP000005239"/>
    </source>
</evidence>
<organism evidence="1 2">
    <name type="scientific">Pristionchus pacificus</name>
    <name type="common">Parasitic nematode worm</name>
    <dbReference type="NCBI Taxonomy" id="54126"/>
    <lineage>
        <taxon>Eukaryota</taxon>
        <taxon>Metazoa</taxon>
        <taxon>Ecdysozoa</taxon>
        <taxon>Nematoda</taxon>
        <taxon>Chromadorea</taxon>
        <taxon>Rhabditida</taxon>
        <taxon>Rhabditina</taxon>
        <taxon>Diplogasteromorpha</taxon>
        <taxon>Diplogasteroidea</taxon>
        <taxon>Neodiplogasteridae</taxon>
        <taxon>Pristionchus</taxon>
    </lineage>
</organism>
<dbReference type="Proteomes" id="UP000005239">
    <property type="component" value="Unassembled WGS sequence"/>
</dbReference>
<dbReference type="EnsemblMetazoa" id="PPA45132.1">
    <property type="protein sequence ID" value="PPA45132.1"/>
    <property type="gene ID" value="WBGene00283501"/>
</dbReference>
<dbReference type="GO" id="GO:0031902">
    <property type="term" value="C:late endosome membrane"/>
    <property type="evidence" value="ECO:0000318"/>
    <property type="project" value="GO_Central"/>
</dbReference>
<accession>A0A8R1V3T4</accession>
<sequence length="217" mass="25104">MVKIIYAAGKEDQLPPEYAKLENAFTIAGELDCKSEDMTVHYKDFPNGRYFAARCKLPISAKDLIKHYRDDVEKDSEWDENIKFVKKLYQITDNIDVVHNVSNDVMIIKSREFLTARCFREYKNGYLLAGRSIDLKELPETSAAIRAYMHLLMGYATPDPEDPDHSCIYDTIACMDMKGMLFKSAVNQIMGKITIKDMEQLRDHCKNVLRKELYPNL</sequence>
<dbReference type="OrthoDB" id="74575at2759"/>
<name>A0A2A6BK18_PRIPA</name>
<gene>
    <name evidence="1" type="primary">WBGene00283501</name>
</gene>
<dbReference type="InterPro" id="IPR002913">
    <property type="entry name" value="START_lipid-bd_dom"/>
</dbReference>
<dbReference type="GO" id="GO:0008289">
    <property type="term" value="F:lipid binding"/>
    <property type="evidence" value="ECO:0007669"/>
    <property type="project" value="InterPro"/>
</dbReference>
<reference evidence="1" key="2">
    <citation type="submission" date="2022-06" db="UniProtKB">
        <authorList>
            <consortium name="EnsemblMetazoa"/>
        </authorList>
    </citation>
    <scope>IDENTIFICATION</scope>
    <source>
        <strain evidence="1">PS312</strain>
    </source>
</reference>
<dbReference type="GO" id="GO:0099044">
    <property type="term" value="P:vesicle tethering to endoplasmic reticulum"/>
    <property type="evidence" value="ECO:0000318"/>
    <property type="project" value="GO_Central"/>
</dbReference>
<dbReference type="InterPro" id="IPR023393">
    <property type="entry name" value="START-like_dom_sf"/>
</dbReference>
<dbReference type="GO" id="GO:0140284">
    <property type="term" value="C:endoplasmic reticulum-endosome membrane contact site"/>
    <property type="evidence" value="ECO:0000318"/>
    <property type="project" value="GO_Central"/>
</dbReference>